<dbReference type="GO" id="GO:0005789">
    <property type="term" value="C:endoplasmic reticulum membrane"/>
    <property type="evidence" value="ECO:0007669"/>
    <property type="project" value="TreeGrafter"/>
</dbReference>
<dbReference type="FunFam" id="1.20.5.110:FF:000131">
    <property type="entry name" value="QA-SNARE protein putative"/>
    <property type="match status" value="1"/>
</dbReference>
<evidence type="ECO:0000256" key="7">
    <source>
        <dbReference type="SAM" id="Phobius"/>
    </source>
</evidence>
<dbReference type="GO" id="GO:0005794">
    <property type="term" value="C:Golgi apparatus"/>
    <property type="evidence" value="ECO:0007669"/>
    <property type="project" value="TreeGrafter"/>
</dbReference>
<gene>
    <name evidence="8" type="ORF">LPMP_070560</name>
</gene>
<evidence type="ECO:0000256" key="5">
    <source>
        <dbReference type="ARBA" id="ARBA00022989"/>
    </source>
</evidence>
<keyword evidence="4" id="KW-0653">Protein transport</keyword>
<evidence type="ECO:0000313" key="8">
    <source>
        <dbReference type="EMBL" id="AIN95742.1"/>
    </source>
</evidence>
<dbReference type="PANTHER" id="PTHR21230">
    <property type="entry name" value="VESICLE TRANSPORT V-SNARE PROTEIN VTI1-RELATED"/>
    <property type="match status" value="1"/>
</dbReference>
<keyword evidence="3 7" id="KW-0812">Transmembrane</keyword>
<reference evidence="8 9" key="1">
    <citation type="journal article" date="2015" name="Sci. Rep.">
        <title>The genome of Leishmania panamensis: insights into genomics of the L. (Viannia) subgenus.</title>
        <authorList>
            <person name="Llanes A."/>
            <person name="Restrepo C.M."/>
            <person name="Vecchio G.D."/>
            <person name="Anguizola F.J."/>
            <person name="Lleonart R."/>
        </authorList>
    </citation>
    <scope>NUCLEOTIDE SEQUENCE [LARGE SCALE GENOMIC DNA]</scope>
    <source>
        <strain evidence="8 9">MHOM/PA/94/PSC-1</strain>
    </source>
</reference>
<proteinExistence type="predicted"/>
<dbReference type="GO" id="GO:0000149">
    <property type="term" value="F:SNARE binding"/>
    <property type="evidence" value="ECO:0007669"/>
    <property type="project" value="TreeGrafter"/>
</dbReference>
<name>A0A088RIF0_LEIPA</name>
<accession>A0A088RIF0</accession>
<feature type="transmembrane region" description="Helical" evidence="7">
    <location>
        <begin position="208"/>
        <end position="228"/>
    </location>
</feature>
<dbReference type="VEuPathDB" id="TriTrypDB:LPAL13_070010800"/>
<keyword evidence="6 7" id="KW-0472">Membrane</keyword>
<dbReference type="SUPFAM" id="SSF58038">
    <property type="entry name" value="SNARE fusion complex"/>
    <property type="match status" value="1"/>
</dbReference>
<protein>
    <submittedName>
        <fullName evidence="8">Qa-SNARE protein, putative</fullName>
    </submittedName>
</protein>
<dbReference type="GO" id="GO:0031902">
    <property type="term" value="C:late endosome membrane"/>
    <property type="evidence" value="ECO:0007669"/>
    <property type="project" value="TreeGrafter"/>
</dbReference>
<dbReference type="PANTHER" id="PTHR21230:SF77">
    <property type="entry name" value="T-SNARE COILED-COIL HOMOLOGY DOMAIN-CONTAINING PROTEIN"/>
    <property type="match status" value="1"/>
</dbReference>
<dbReference type="GO" id="GO:0012507">
    <property type="term" value="C:ER to Golgi transport vesicle membrane"/>
    <property type="evidence" value="ECO:0007669"/>
    <property type="project" value="TreeGrafter"/>
</dbReference>
<dbReference type="GO" id="GO:0006906">
    <property type="term" value="P:vesicle fusion"/>
    <property type="evidence" value="ECO:0007669"/>
    <property type="project" value="TreeGrafter"/>
</dbReference>
<keyword evidence="9" id="KW-1185">Reference proteome</keyword>
<keyword evidence="5 7" id="KW-1133">Transmembrane helix</keyword>
<evidence type="ECO:0000256" key="4">
    <source>
        <dbReference type="ARBA" id="ARBA00022927"/>
    </source>
</evidence>
<evidence type="ECO:0000256" key="6">
    <source>
        <dbReference type="ARBA" id="ARBA00023136"/>
    </source>
</evidence>
<dbReference type="OrthoDB" id="19261at2759"/>
<dbReference type="GO" id="GO:0015031">
    <property type="term" value="P:protein transport"/>
    <property type="evidence" value="ECO:0007669"/>
    <property type="project" value="UniProtKB-KW"/>
</dbReference>
<keyword evidence="2" id="KW-0813">Transport</keyword>
<dbReference type="EMBL" id="CP009376">
    <property type="protein sequence ID" value="AIN95742.1"/>
    <property type="molecule type" value="Genomic_DNA"/>
</dbReference>
<dbReference type="KEGG" id="lpan:LPMP_070560"/>
<dbReference type="RefSeq" id="XP_010704064.1">
    <property type="nucleotide sequence ID" value="XM_010705762.1"/>
</dbReference>
<dbReference type="GO" id="GO:0005484">
    <property type="term" value="F:SNAP receptor activity"/>
    <property type="evidence" value="ECO:0007669"/>
    <property type="project" value="TreeGrafter"/>
</dbReference>
<dbReference type="Proteomes" id="UP000063063">
    <property type="component" value="Chromosome 7"/>
</dbReference>
<evidence type="ECO:0000256" key="1">
    <source>
        <dbReference type="ARBA" id="ARBA00004211"/>
    </source>
</evidence>
<organism evidence="8 9">
    <name type="scientific">Leishmania panamensis</name>
    <dbReference type="NCBI Taxonomy" id="5679"/>
    <lineage>
        <taxon>Eukaryota</taxon>
        <taxon>Discoba</taxon>
        <taxon>Euglenozoa</taxon>
        <taxon>Kinetoplastea</taxon>
        <taxon>Metakinetoplastina</taxon>
        <taxon>Trypanosomatida</taxon>
        <taxon>Trypanosomatidae</taxon>
        <taxon>Leishmaniinae</taxon>
        <taxon>Leishmania</taxon>
        <taxon>Leishmania guyanensis species complex</taxon>
    </lineage>
</organism>
<dbReference type="GO" id="GO:0031201">
    <property type="term" value="C:SNARE complex"/>
    <property type="evidence" value="ECO:0007669"/>
    <property type="project" value="TreeGrafter"/>
</dbReference>
<evidence type="ECO:0000256" key="3">
    <source>
        <dbReference type="ARBA" id="ARBA00022692"/>
    </source>
</evidence>
<dbReference type="Gene3D" id="1.20.5.110">
    <property type="match status" value="1"/>
</dbReference>
<dbReference type="AlphaFoldDB" id="A0A088RIF0"/>
<evidence type="ECO:0000256" key="2">
    <source>
        <dbReference type="ARBA" id="ARBA00022448"/>
    </source>
</evidence>
<sequence length="236" mass="27454">MDSFQTALEELDAILAILRKRVEGVILANTLPEKKQVEMEARPIMREARQKLAALRAESRRTVDLDMRQDHDAVCKDRDQTIRNYDAEMKSQIYPRRSGTPRLKTYQEQREEEMMGDGKADGTGFTDSNQVLSAAINVQKDALQSLQRTERLQNVTEETGRTTLAELQKQTERMYHIDEELHNLRGQIDHASRDLRWFYRQLARDKCFLSLLGLCIVALLVLVFVSIWTKRMRSKK</sequence>
<dbReference type="GeneID" id="22572391"/>
<comment type="subcellular location">
    <subcellularLocation>
        <location evidence="1">Membrane</location>
        <topology evidence="1">Single-pass type IV membrane protein</topology>
    </subcellularLocation>
</comment>
<dbReference type="VEuPathDB" id="TriTrypDB:LPMP_070560"/>
<evidence type="ECO:0000313" key="9">
    <source>
        <dbReference type="Proteomes" id="UP000063063"/>
    </source>
</evidence>
<dbReference type="eggNOG" id="ENOG502RYQE">
    <property type="taxonomic scope" value="Eukaryota"/>
</dbReference>